<name>D3RXU0_FERPA</name>
<keyword evidence="5 6" id="KW-0378">Hydrolase</keyword>
<comment type="subcellular location">
    <subcellularLocation>
        <location evidence="6">Cytoplasm</location>
    </subcellularLocation>
</comment>
<dbReference type="InterPro" id="IPR036980">
    <property type="entry name" value="RNase_P/MRP_Rpp29_sf"/>
</dbReference>
<evidence type="ECO:0000256" key="3">
    <source>
        <dbReference type="ARBA" id="ARBA00022722"/>
    </source>
</evidence>
<evidence type="ECO:0000256" key="5">
    <source>
        <dbReference type="ARBA" id="ARBA00022801"/>
    </source>
</evidence>
<accession>D3RXU0</accession>
<keyword evidence="4 6" id="KW-0255">Endonuclease</keyword>
<evidence type="ECO:0000256" key="4">
    <source>
        <dbReference type="ARBA" id="ARBA00022759"/>
    </source>
</evidence>
<comment type="similarity">
    <text evidence="6">Belongs to the eukaryotic/archaeal RNase P protein component 1 family.</text>
</comment>
<sequence length="91" mass="10665">MLARDWIGMKVEVIESPNPCEVGIKGEVVDETMNTLKVKTEKGVKTIIKKGRWFKVYADKVYKVKGDLINFRPEERIMRGIIMLKRRKVVW</sequence>
<comment type="function">
    <text evidence="6">Part of ribonuclease P, a protein complex that generates mature tRNA molecules by cleaving their 5'-ends.</text>
</comment>
<dbReference type="InterPro" id="IPR002730">
    <property type="entry name" value="Rpp29/RNP1"/>
</dbReference>
<dbReference type="PaxDb" id="589924-Ferp_1144"/>
<reference evidence="7 8" key="2">
    <citation type="journal article" date="2011" name="Stand. Genomic Sci.">
        <title>Complete genome sequence of Ferroglobus placidus AEDII12DO.</title>
        <authorList>
            <person name="Anderson I."/>
            <person name="Risso C."/>
            <person name="Holmes D."/>
            <person name="Lucas S."/>
            <person name="Copeland A."/>
            <person name="Lapidus A."/>
            <person name="Cheng J.F."/>
            <person name="Bruce D."/>
            <person name="Goodwin L."/>
            <person name="Pitluck S."/>
            <person name="Saunders E."/>
            <person name="Brettin T."/>
            <person name="Detter J.C."/>
            <person name="Han C."/>
            <person name="Tapia R."/>
            <person name="Larimer F."/>
            <person name="Land M."/>
            <person name="Hauser L."/>
            <person name="Woyke T."/>
            <person name="Lovley D."/>
            <person name="Kyrpides N."/>
            <person name="Ivanova N."/>
        </authorList>
    </citation>
    <scope>NUCLEOTIDE SEQUENCE [LARGE SCALE GENOMIC DNA]</scope>
    <source>
        <strain evidence="8">DSM 10642 / AEDII12DO</strain>
    </source>
</reference>
<evidence type="ECO:0000313" key="8">
    <source>
        <dbReference type="Proteomes" id="UP000002613"/>
    </source>
</evidence>
<dbReference type="GO" id="GO:0030677">
    <property type="term" value="C:ribonuclease P complex"/>
    <property type="evidence" value="ECO:0007669"/>
    <property type="project" value="UniProtKB-UniRule"/>
</dbReference>
<dbReference type="GO" id="GO:0001682">
    <property type="term" value="P:tRNA 5'-leader removal"/>
    <property type="evidence" value="ECO:0007669"/>
    <property type="project" value="UniProtKB-UniRule"/>
</dbReference>
<keyword evidence="1 6" id="KW-0963">Cytoplasm</keyword>
<comment type="catalytic activity">
    <reaction evidence="6">
        <text>Endonucleolytic cleavage of RNA, removing 5'-extranucleotides from tRNA precursor.</text>
        <dbReference type="EC" id="3.1.26.5"/>
    </reaction>
</comment>
<dbReference type="RefSeq" id="WP_012965646.1">
    <property type="nucleotide sequence ID" value="NC_013849.1"/>
</dbReference>
<dbReference type="SMART" id="SM00538">
    <property type="entry name" value="POP4"/>
    <property type="match status" value="1"/>
</dbReference>
<dbReference type="EC" id="3.1.26.5" evidence="6"/>
<dbReference type="GeneID" id="8778656"/>
<keyword evidence="8" id="KW-1185">Reference proteome</keyword>
<dbReference type="GO" id="GO:0004526">
    <property type="term" value="F:ribonuclease P activity"/>
    <property type="evidence" value="ECO:0007669"/>
    <property type="project" value="UniProtKB-UniRule"/>
</dbReference>
<dbReference type="GO" id="GO:0003723">
    <property type="term" value="F:RNA binding"/>
    <property type="evidence" value="ECO:0007669"/>
    <property type="project" value="InterPro"/>
</dbReference>
<dbReference type="eggNOG" id="arCOG00784">
    <property type="taxonomic scope" value="Archaea"/>
</dbReference>
<dbReference type="HAMAP" id="MF_00754">
    <property type="entry name" value="RNase_P_1"/>
    <property type="match status" value="1"/>
</dbReference>
<dbReference type="KEGG" id="fpl:Ferp_1144"/>
<proteinExistence type="inferred from homology"/>
<gene>
    <name evidence="6" type="primary">rnp1</name>
    <name evidence="7" type="ordered locus">Ferp_1144</name>
</gene>
<dbReference type="Gene3D" id="2.30.30.210">
    <property type="entry name" value="Ribonuclease P/MRP, subunit p29"/>
    <property type="match status" value="1"/>
</dbReference>
<dbReference type="STRING" id="589924.Ferp_1144"/>
<dbReference type="EMBL" id="CP001899">
    <property type="protein sequence ID" value="ADC65303.1"/>
    <property type="molecule type" value="Genomic_DNA"/>
</dbReference>
<organism evidence="7 8">
    <name type="scientific">Ferroglobus placidus (strain DSM 10642 / AEDII12DO)</name>
    <dbReference type="NCBI Taxonomy" id="589924"/>
    <lineage>
        <taxon>Archaea</taxon>
        <taxon>Methanobacteriati</taxon>
        <taxon>Methanobacteriota</taxon>
        <taxon>Archaeoglobi</taxon>
        <taxon>Archaeoglobales</taxon>
        <taxon>Archaeoglobaceae</taxon>
        <taxon>Ferroglobus</taxon>
    </lineage>
</organism>
<dbReference type="InterPro" id="IPR023538">
    <property type="entry name" value="RNP1"/>
</dbReference>
<keyword evidence="2 6" id="KW-0819">tRNA processing</keyword>
<comment type="subunit">
    <text evidence="6">Consists of a catalytic RNA component and at least 4-5 protein subunits.</text>
</comment>
<evidence type="ECO:0000313" key="7">
    <source>
        <dbReference type="EMBL" id="ADC65303.1"/>
    </source>
</evidence>
<dbReference type="Pfam" id="PF01868">
    <property type="entry name" value="RNase_P-MRP_p29"/>
    <property type="match status" value="1"/>
</dbReference>
<evidence type="ECO:0000256" key="2">
    <source>
        <dbReference type="ARBA" id="ARBA00022694"/>
    </source>
</evidence>
<evidence type="ECO:0000256" key="6">
    <source>
        <dbReference type="HAMAP-Rule" id="MF_00754"/>
    </source>
</evidence>
<dbReference type="Proteomes" id="UP000002613">
    <property type="component" value="Chromosome"/>
</dbReference>
<dbReference type="SUPFAM" id="SSF101744">
    <property type="entry name" value="Rof/RNase P subunit-like"/>
    <property type="match status" value="1"/>
</dbReference>
<protein>
    <recommendedName>
        <fullName evidence="6">Ribonuclease P protein component 1</fullName>
        <shortName evidence="6">RNase P component 1</shortName>
        <ecNumber evidence="6">3.1.26.5</ecNumber>
    </recommendedName>
    <alternativeName>
        <fullName evidence="6">Rpp29</fullName>
    </alternativeName>
</protein>
<evidence type="ECO:0000256" key="1">
    <source>
        <dbReference type="ARBA" id="ARBA00022490"/>
    </source>
</evidence>
<keyword evidence="3 6" id="KW-0540">Nuclease</keyword>
<reference evidence="8" key="1">
    <citation type="submission" date="2010-02" db="EMBL/GenBank/DDBJ databases">
        <title>Complete sequence of Ferroglobus placidus DSM 10642.</title>
        <authorList>
            <consortium name="US DOE Joint Genome Institute"/>
            <person name="Lucas S."/>
            <person name="Copeland A."/>
            <person name="Lapidus A."/>
            <person name="Cheng J.-F."/>
            <person name="Bruce D."/>
            <person name="Goodwin L."/>
            <person name="Pitluck S."/>
            <person name="Saunders E."/>
            <person name="Brettin T."/>
            <person name="Detter J.C."/>
            <person name="Han C."/>
            <person name="Tapia R."/>
            <person name="Larimer F."/>
            <person name="Land M."/>
            <person name="Hauser L."/>
            <person name="Kyrpides N."/>
            <person name="Ivanova N."/>
            <person name="Holmes D."/>
            <person name="Lovley D."/>
            <person name="Kyrpides N."/>
            <person name="Anderson I.J."/>
            <person name="Woyke T."/>
        </authorList>
    </citation>
    <scope>NUCLEOTIDE SEQUENCE [LARGE SCALE GENOMIC DNA]</scope>
    <source>
        <strain evidence="8">DSM 10642 / AEDII12DO</strain>
    </source>
</reference>
<dbReference type="HOGENOM" id="CLU_107020_2_1_2"/>
<dbReference type="GO" id="GO:0005737">
    <property type="term" value="C:cytoplasm"/>
    <property type="evidence" value="ECO:0007669"/>
    <property type="project" value="UniProtKB-SubCell"/>
</dbReference>
<dbReference type="InterPro" id="IPR023534">
    <property type="entry name" value="Rof/RNase_P-like"/>
</dbReference>
<dbReference type="AlphaFoldDB" id="D3RXU0"/>